<dbReference type="NCBIfam" id="TIGR00199">
    <property type="entry name" value="PncC_domain"/>
    <property type="match status" value="1"/>
</dbReference>
<evidence type="ECO:0000313" key="2">
    <source>
        <dbReference type="EMBL" id="GGH57300.1"/>
    </source>
</evidence>
<gene>
    <name evidence="2" type="ORF">GCM10011379_01840</name>
</gene>
<organism evidence="2 3">
    <name type="scientific">Filimonas zeae</name>
    <dbReference type="NCBI Taxonomy" id="1737353"/>
    <lineage>
        <taxon>Bacteria</taxon>
        <taxon>Pseudomonadati</taxon>
        <taxon>Bacteroidota</taxon>
        <taxon>Chitinophagia</taxon>
        <taxon>Chitinophagales</taxon>
        <taxon>Chitinophagaceae</taxon>
        <taxon>Filimonas</taxon>
    </lineage>
</organism>
<dbReference type="SUPFAM" id="SSF142433">
    <property type="entry name" value="CinA-like"/>
    <property type="match status" value="1"/>
</dbReference>
<dbReference type="EMBL" id="BMIB01000001">
    <property type="protein sequence ID" value="GGH57300.1"/>
    <property type="molecule type" value="Genomic_DNA"/>
</dbReference>
<dbReference type="Gene3D" id="3.90.950.20">
    <property type="entry name" value="CinA-like"/>
    <property type="match status" value="1"/>
</dbReference>
<accession>A0A917IM68</accession>
<name>A0A917IM68_9BACT</name>
<evidence type="ECO:0000259" key="1">
    <source>
        <dbReference type="Pfam" id="PF02464"/>
    </source>
</evidence>
<sequence>MKNRYPLETIENIRHALLNREGTVAVAESVTSGHLQVAFSQAREASAFFQGGVTAYNAGQKTKLLEIEPICALKTNCVSQQIADDMALHANKLFLSHYAIGITGYAATVPEMNINELYAYIAIAYRNEVVGRLRVEGDAQQDSFAVQLHYTKVALEQLELALTANAGS</sequence>
<dbReference type="AlphaFoldDB" id="A0A917IM68"/>
<protein>
    <recommendedName>
        <fullName evidence="1">CinA C-terminal domain-containing protein</fullName>
    </recommendedName>
</protein>
<keyword evidence="3" id="KW-1185">Reference proteome</keyword>
<dbReference type="Pfam" id="PF02464">
    <property type="entry name" value="CinA"/>
    <property type="match status" value="1"/>
</dbReference>
<dbReference type="Proteomes" id="UP000627292">
    <property type="component" value="Unassembled WGS sequence"/>
</dbReference>
<reference evidence="2" key="2">
    <citation type="submission" date="2020-09" db="EMBL/GenBank/DDBJ databases">
        <authorList>
            <person name="Sun Q."/>
            <person name="Zhou Y."/>
        </authorList>
    </citation>
    <scope>NUCLEOTIDE SEQUENCE</scope>
    <source>
        <strain evidence="2">CGMCC 1.15290</strain>
    </source>
</reference>
<evidence type="ECO:0000313" key="3">
    <source>
        <dbReference type="Proteomes" id="UP000627292"/>
    </source>
</evidence>
<dbReference type="InterPro" id="IPR008136">
    <property type="entry name" value="CinA_C"/>
</dbReference>
<proteinExistence type="predicted"/>
<reference evidence="2" key="1">
    <citation type="journal article" date="2014" name="Int. J. Syst. Evol. Microbiol.">
        <title>Complete genome sequence of Corynebacterium casei LMG S-19264T (=DSM 44701T), isolated from a smear-ripened cheese.</title>
        <authorList>
            <consortium name="US DOE Joint Genome Institute (JGI-PGF)"/>
            <person name="Walter F."/>
            <person name="Albersmeier A."/>
            <person name="Kalinowski J."/>
            <person name="Ruckert C."/>
        </authorList>
    </citation>
    <scope>NUCLEOTIDE SEQUENCE</scope>
    <source>
        <strain evidence="2">CGMCC 1.15290</strain>
    </source>
</reference>
<comment type="caution">
    <text evidence="2">The sequence shown here is derived from an EMBL/GenBank/DDBJ whole genome shotgun (WGS) entry which is preliminary data.</text>
</comment>
<dbReference type="RefSeq" id="WP_188949785.1">
    <property type="nucleotide sequence ID" value="NZ_BMIB01000001.1"/>
</dbReference>
<dbReference type="InterPro" id="IPR036653">
    <property type="entry name" value="CinA-like_C"/>
</dbReference>
<feature type="domain" description="CinA C-terminal" evidence="1">
    <location>
        <begin position="11"/>
        <end position="159"/>
    </location>
</feature>